<sequence length="49" mass="5137">MSGVRGWLLGCGALNVKRIFSGADGLLKLNLDAGTYLGWLLLGQCSAAR</sequence>
<evidence type="ECO:0000313" key="1">
    <source>
        <dbReference type="EMBL" id="VDC29027.1"/>
    </source>
</evidence>
<evidence type="ECO:0000313" key="2">
    <source>
        <dbReference type="Proteomes" id="UP000280861"/>
    </source>
</evidence>
<dbReference type="EMBL" id="UXAU01000030">
    <property type="protein sequence ID" value="VDC29027.1"/>
    <property type="molecule type" value="Genomic_DNA"/>
</dbReference>
<accession>A0A3P5X3H2</accession>
<organism evidence="1 2">
    <name type="scientific">Arthrobacter ulcerisalmonis</name>
    <dbReference type="NCBI Taxonomy" id="2483813"/>
    <lineage>
        <taxon>Bacteria</taxon>
        <taxon>Bacillati</taxon>
        <taxon>Actinomycetota</taxon>
        <taxon>Actinomycetes</taxon>
        <taxon>Micrococcales</taxon>
        <taxon>Micrococcaceae</taxon>
        <taxon>Arthrobacter</taxon>
    </lineage>
</organism>
<protein>
    <submittedName>
        <fullName evidence="1">Uncharacterized protein</fullName>
    </submittedName>
</protein>
<proteinExistence type="predicted"/>
<name>A0A3P5X3H2_9MICC</name>
<reference evidence="1 2" key="1">
    <citation type="submission" date="2018-11" db="EMBL/GenBank/DDBJ databases">
        <authorList>
            <person name="Criscuolo A."/>
        </authorList>
    </citation>
    <scope>NUCLEOTIDE SEQUENCE [LARGE SCALE GENOMIC DNA]</scope>
    <source>
        <strain evidence="1">AT11b</strain>
    </source>
</reference>
<keyword evidence="2" id="KW-1185">Reference proteome</keyword>
<gene>
    <name evidence="1" type="ORF">PSET11_02179</name>
</gene>
<dbReference type="Proteomes" id="UP000280861">
    <property type="component" value="Unassembled WGS sequence"/>
</dbReference>
<dbReference type="AlphaFoldDB" id="A0A3P5X3H2"/>